<protein>
    <recommendedName>
        <fullName evidence="5">Secreted protein</fullName>
    </recommendedName>
</protein>
<dbReference type="RefSeq" id="WP_302117898.1">
    <property type="nucleotide sequence ID" value="NZ_SJPU01000001.1"/>
</dbReference>
<name>A0A5C6C7G1_9BACT</name>
<evidence type="ECO:0008006" key="5">
    <source>
        <dbReference type="Google" id="ProtNLM"/>
    </source>
</evidence>
<dbReference type="AlphaFoldDB" id="A0A5C6C7G1"/>
<evidence type="ECO:0000313" key="3">
    <source>
        <dbReference type="EMBL" id="TWU19254.1"/>
    </source>
</evidence>
<feature type="chain" id="PRO_5022862080" description="Secreted protein" evidence="2">
    <location>
        <begin position="22"/>
        <end position="58"/>
    </location>
</feature>
<reference evidence="3 4" key="1">
    <citation type="journal article" date="2020" name="Antonie Van Leeuwenhoek">
        <title>Rhodopirellula heiligendammensis sp. nov., Rhodopirellula pilleata sp. nov., and Rhodopirellula solitaria sp. nov. isolated from natural or artificial marine surfaces in Northern Germany and California, USA, and emended description of the genus Rhodopirellula.</title>
        <authorList>
            <person name="Kallscheuer N."/>
            <person name="Wiegand S."/>
            <person name="Jogler M."/>
            <person name="Boedeker C."/>
            <person name="Peeters S.H."/>
            <person name="Rast P."/>
            <person name="Heuer A."/>
            <person name="Jetten M.S.M."/>
            <person name="Rohde M."/>
            <person name="Jogler C."/>
        </authorList>
    </citation>
    <scope>NUCLEOTIDE SEQUENCE [LARGE SCALE GENOMIC DNA]</scope>
    <source>
        <strain evidence="3 4">Poly21</strain>
    </source>
</reference>
<evidence type="ECO:0000256" key="2">
    <source>
        <dbReference type="SAM" id="SignalP"/>
    </source>
</evidence>
<gene>
    <name evidence="3" type="ORF">Poly21_14260</name>
</gene>
<feature type="signal peptide" evidence="2">
    <location>
        <begin position="1"/>
        <end position="21"/>
    </location>
</feature>
<accession>A0A5C6C7G1</accession>
<evidence type="ECO:0000313" key="4">
    <source>
        <dbReference type="Proteomes" id="UP000319908"/>
    </source>
</evidence>
<sequence length="58" mass="6298">MKFLLCTPALLLCLLSLSGCGSGNETTVNPAPEISQEELLKMDEESDKARQEAIRDGM</sequence>
<proteinExistence type="predicted"/>
<dbReference type="EMBL" id="SJPU01000001">
    <property type="protein sequence ID" value="TWU19254.1"/>
    <property type="molecule type" value="Genomic_DNA"/>
</dbReference>
<feature type="compositionally biased region" description="Basic and acidic residues" evidence="1">
    <location>
        <begin position="38"/>
        <end position="58"/>
    </location>
</feature>
<dbReference type="Proteomes" id="UP000319908">
    <property type="component" value="Unassembled WGS sequence"/>
</dbReference>
<keyword evidence="4" id="KW-1185">Reference proteome</keyword>
<organism evidence="3 4">
    <name type="scientific">Allorhodopirellula heiligendammensis</name>
    <dbReference type="NCBI Taxonomy" id="2714739"/>
    <lineage>
        <taxon>Bacteria</taxon>
        <taxon>Pseudomonadati</taxon>
        <taxon>Planctomycetota</taxon>
        <taxon>Planctomycetia</taxon>
        <taxon>Pirellulales</taxon>
        <taxon>Pirellulaceae</taxon>
        <taxon>Allorhodopirellula</taxon>
    </lineage>
</organism>
<evidence type="ECO:0000256" key="1">
    <source>
        <dbReference type="SAM" id="MobiDB-lite"/>
    </source>
</evidence>
<dbReference type="PROSITE" id="PS51257">
    <property type="entry name" value="PROKAR_LIPOPROTEIN"/>
    <property type="match status" value="1"/>
</dbReference>
<comment type="caution">
    <text evidence="3">The sequence shown here is derived from an EMBL/GenBank/DDBJ whole genome shotgun (WGS) entry which is preliminary data.</text>
</comment>
<keyword evidence="2" id="KW-0732">Signal</keyword>
<feature type="region of interest" description="Disordered" evidence="1">
    <location>
        <begin position="22"/>
        <end position="58"/>
    </location>
</feature>